<reference evidence="1 2" key="1">
    <citation type="submission" date="2019-05" db="EMBL/GenBank/DDBJ databases">
        <title>Another draft genome of Portunus trituberculatus and its Hox gene families provides insights of decapod evolution.</title>
        <authorList>
            <person name="Jeong J.-H."/>
            <person name="Song I."/>
            <person name="Kim S."/>
            <person name="Choi T."/>
            <person name="Kim D."/>
            <person name="Ryu S."/>
            <person name="Kim W."/>
        </authorList>
    </citation>
    <scope>NUCLEOTIDE SEQUENCE [LARGE SCALE GENOMIC DNA]</scope>
    <source>
        <tissue evidence="1">Muscle</tissue>
    </source>
</reference>
<keyword evidence="2" id="KW-1185">Reference proteome</keyword>
<evidence type="ECO:0000313" key="2">
    <source>
        <dbReference type="Proteomes" id="UP000324222"/>
    </source>
</evidence>
<proteinExistence type="predicted"/>
<dbReference type="EMBL" id="VSRR010093550">
    <property type="protein sequence ID" value="MPC93086.1"/>
    <property type="molecule type" value="Genomic_DNA"/>
</dbReference>
<dbReference type="Proteomes" id="UP000324222">
    <property type="component" value="Unassembled WGS sequence"/>
</dbReference>
<gene>
    <name evidence="1" type="ORF">E2C01_088203</name>
</gene>
<name>A0A5B7JG14_PORTR</name>
<sequence>MLRKGEADELTAPSLTTPLYVMLPPALPPSAIHSVPPPIPFSHSLSRFVYRIFSRLSQLYTTPPVLAAPPVSHSPSRPLIPPVHHSFSSHPFPSVLSTPPVPSFLPVPQLLSSLTGPPVLPATYSSITRSSSS</sequence>
<protein>
    <submittedName>
        <fullName evidence="1">Uncharacterized protein</fullName>
    </submittedName>
</protein>
<comment type="caution">
    <text evidence="1">The sequence shown here is derived from an EMBL/GenBank/DDBJ whole genome shotgun (WGS) entry which is preliminary data.</text>
</comment>
<dbReference type="AlphaFoldDB" id="A0A5B7JG14"/>
<accession>A0A5B7JG14</accession>
<organism evidence="1 2">
    <name type="scientific">Portunus trituberculatus</name>
    <name type="common">Swimming crab</name>
    <name type="synonym">Neptunus trituberculatus</name>
    <dbReference type="NCBI Taxonomy" id="210409"/>
    <lineage>
        <taxon>Eukaryota</taxon>
        <taxon>Metazoa</taxon>
        <taxon>Ecdysozoa</taxon>
        <taxon>Arthropoda</taxon>
        <taxon>Crustacea</taxon>
        <taxon>Multicrustacea</taxon>
        <taxon>Malacostraca</taxon>
        <taxon>Eumalacostraca</taxon>
        <taxon>Eucarida</taxon>
        <taxon>Decapoda</taxon>
        <taxon>Pleocyemata</taxon>
        <taxon>Brachyura</taxon>
        <taxon>Eubrachyura</taxon>
        <taxon>Portunoidea</taxon>
        <taxon>Portunidae</taxon>
        <taxon>Portuninae</taxon>
        <taxon>Portunus</taxon>
    </lineage>
</organism>
<evidence type="ECO:0000313" key="1">
    <source>
        <dbReference type="EMBL" id="MPC93086.1"/>
    </source>
</evidence>